<gene>
    <name evidence="2" type="ORF">Aud_000042</name>
</gene>
<dbReference type="AlphaFoldDB" id="A0A8E0QH72"/>
<reference evidence="2" key="1">
    <citation type="journal article" date="2015" name="Genome Announc.">
        <title>Draft Genome Sequence of the Pathogenic Filamentous Fungus Aspergillus udagawae Strain IFM 46973T.</title>
        <authorList>
            <person name="Kusuya Y."/>
            <person name="Takahashi-Nakaguchi A."/>
            <person name="Takahashi H."/>
            <person name="Yaguchi T."/>
        </authorList>
    </citation>
    <scope>NUCLEOTIDE SEQUENCE</scope>
    <source>
        <strain evidence="2">IFM 46973</strain>
    </source>
</reference>
<dbReference type="InterPro" id="IPR036375">
    <property type="entry name" value="Hemopexin-like_dom_sf"/>
</dbReference>
<dbReference type="Gene3D" id="2.110.10.10">
    <property type="entry name" value="Hemopexin-like domain"/>
    <property type="match status" value="1"/>
</dbReference>
<dbReference type="Proteomes" id="UP000036893">
    <property type="component" value="Unassembled WGS sequence"/>
</dbReference>
<reference evidence="2" key="2">
    <citation type="submission" date="2021-01" db="EMBL/GenBank/DDBJ databases">
        <title>Pan-genome distribution and transcriptional activeness of fungal secondary metabolism genes in Aspergillus section Fumigati.</title>
        <authorList>
            <person name="Takahashi H."/>
            <person name="Umemura M."/>
            <person name="Ninomiya A."/>
            <person name="Kusuya Y."/>
            <person name="Urayama S."/>
            <person name="Shimizu M."/>
            <person name="Watanabe A."/>
            <person name="Kamei K."/>
            <person name="Yaguchi T."/>
            <person name="Hagiwara D."/>
        </authorList>
    </citation>
    <scope>NUCLEOTIDE SEQUENCE</scope>
    <source>
        <strain evidence="2">IFM 46973</strain>
    </source>
</reference>
<dbReference type="EMBL" id="BBXM02000001">
    <property type="protein sequence ID" value="GIC84228.1"/>
    <property type="molecule type" value="Genomic_DNA"/>
</dbReference>
<dbReference type="PROSITE" id="PS51642">
    <property type="entry name" value="HEMOPEXIN_2"/>
    <property type="match status" value="1"/>
</dbReference>
<feature type="repeat" description="Hemopexin" evidence="1">
    <location>
        <begin position="1"/>
        <end position="49"/>
    </location>
</feature>
<evidence type="ECO:0000313" key="3">
    <source>
        <dbReference type="Proteomes" id="UP000036893"/>
    </source>
</evidence>
<proteinExistence type="predicted"/>
<evidence type="ECO:0000313" key="2">
    <source>
        <dbReference type="EMBL" id="GIC84228.1"/>
    </source>
</evidence>
<organism evidence="2 3">
    <name type="scientific">Aspergillus udagawae</name>
    <dbReference type="NCBI Taxonomy" id="91492"/>
    <lineage>
        <taxon>Eukaryota</taxon>
        <taxon>Fungi</taxon>
        <taxon>Dikarya</taxon>
        <taxon>Ascomycota</taxon>
        <taxon>Pezizomycotina</taxon>
        <taxon>Eurotiomycetes</taxon>
        <taxon>Eurotiomycetidae</taxon>
        <taxon>Eurotiales</taxon>
        <taxon>Aspergillaceae</taxon>
        <taxon>Aspergillus</taxon>
        <taxon>Aspergillus subgen. Fumigati</taxon>
    </lineage>
</organism>
<comment type="caution">
    <text evidence="2">The sequence shown here is derived from an EMBL/GenBank/DDBJ whole genome shotgun (WGS) entry which is preliminary data.</text>
</comment>
<name>A0A8E0QH72_9EURO</name>
<accession>A0A8E0QH72</accession>
<sequence length="81" mass="9051">MVDAAFNHQGISQTYFVEGRRYARVRFTPGQNDKITFGPPSIDEHWPSLVSIGFGKVDAVRPVEGTQDEGILLLRNPLCPH</sequence>
<dbReference type="InterPro" id="IPR018487">
    <property type="entry name" value="Hemopexin-like_repeat"/>
</dbReference>
<evidence type="ECO:0000256" key="1">
    <source>
        <dbReference type="PROSITE-ProRule" id="PRU01011"/>
    </source>
</evidence>
<dbReference type="SUPFAM" id="SSF50923">
    <property type="entry name" value="Hemopexin-like domain"/>
    <property type="match status" value="1"/>
</dbReference>
<dbReference type="GeneID" id="66987518"/>
<dbReference type="RefSeq" id="XP_043141494.1">
    <property type="nucleotide sequence ID" value="XM_043285559.1"/>
</dbReference>
<protein>
    <submittedName>
        <fullName evidence="2">Uncharacterized protein</fullName>
    </submittedName>
</protein>